<dbReference type="Proteomes" id="UP001208656">
    <property type="component" value="Unassembled WGS sequence"/>
</dbReference>
<sequence length="97" mass="11648">MSKVLAVQKYMVVKRELDFMDFKQKIIKEERNMYLYHDKITTKYHEFPLKTVFDISYKPLGKDGGILYLHTNKGVFSYHVDSDALTFIKIFKQYQIK</sequence>
<dbReference type="RefSeq" id="WP_263061812.1">
    <property type="nucleotide sequence ID" value="NZ_JAOUSE010000030.1"/>
</dbReference>
<gene>
    <name evidence="1" type="ORF">OEV82_10220</name>
</gene>
<comment type="caution">
    <text evidence="1">The sequence shown here is derived from an EMBL/GenBank/DDBJ whole genome shotgun (WGS) entry which is preliminary data.</text>
</comment>
<evidence type="ECO:0000313" key="1">
    <source>
        <dbReference type="EMBL" id="MCU9594812.1"/>
    </source>
</evidence>
<keyword evidence="2" id="KW-1185">Reference proteome</keyword>
<name>A0ABT2WLE6_9BACI</name>
<reference evidence="1 2" key="1">
    <citation type="submission" date="2022-10" db="EMBL/GenBank/DDBJ databases">
        <title>Description of Fervidibacillus gen. nov. in the family Fervidibacillaceae fam. nov. with two species, Fervidibacillus albus sp. nov., and Fervidibacillus halotolerans sp. nov., isolated from tidal flat sediments.</title>
        <authorList>
            <person name="Kwon K.K."/>
            <person name="Yang S.-H."/>
        </authorList>
    </citation>
    <scope>NUCLEOTIDE SEQUENCE [LARGE SCALE GENOMIC DNA]</scope>
    <source>
        <strain evidence="1 2">DSM 23332</strain>
    </source>
</reference>
<organism evidence="1 2">
    <name type="scientific">Pallidibacillus thermolactis</name>
    <dbReference type="NCBI Taxonomy" id="251051"/>
    <lineage>
        <taxon>Bacteria</taxon>
        <taxon>Bacillati</taxon>
        <taxon>Bacillota</taxon>
        <taxon>Bacilli</taxon>
        <taxon>Bacillales</taxon>
        <taxon>Bacillaceae</taxon>
        <taxon>Pallidibacillus</taxon>
    </lineage>
</organism>
<protein>
    <submittedName>
        <fullName evidence="1">Uncharacterized protein</fullName>
    </submittedName>
</protein>
<evidence type="ECO:0000313" key="2">
    <source>
        <dbReference type="Proteomes" id="UP001208656"/>
    </source>
</evidence>
<proteinExistence type="predicted"/>
<accession>A0ABT2WLE6</accession>
<dbReference type="EMBL" id="JAOUSE010000030">
    <property type="protein sequence ID" value="MCU9594812.1"/>
    <property type="molecule type" value="Genomic_DNA"/>
</dbReference>